<dbReference type="Gene3D" id="1.10.10.10">
    <property type="entry name" value="Winged helix-like DNA-binding domain superfamily/Winged helix DNA-binding domain"/>
    <property type="match status" value="1"/>
</dbReference>
<dbReference type="InterPro" id="IPR029063">
    <property type="entry name" value="SAM-dependent_MTases_sf"/>
</dbReference>
<dbReference type="STRING" id="913774.A0A0C3CY10"/>
<keyword evidence="3" id="KW-0949">S-adenosyl-L-methionine</keyword>
<dbReference type="Proteomes" id="UP000054321">
    <property type="component" value="Unassembled WGS sequence"/>
</dbReference>
<evidence type="ECO:0000256" key="2">
    <source>
        <dbReference type="ARBA" id="ARBA00022679"/>
    </source>
</evidence>
<dbReference type="InterPro" id="IPR016461">
    <property type="entry name" value="COMT-like"/>
</dbReference>
<feature type="domain" description="O-methyltransferase C-terminal" evidence="4">
    <location>
        <begin position="197"/>
        <end position="397"/>
    </location>
</feature>
<dbReference type="GO" id="GO:0008171">
    <property type="term" value="F:O-methyltransferase activity"/>
    <property type="evidence" value="ECO:0007669"/>
    <property type="project" value="InterPro"/>
</dbReference>
<proteinExistence type="predicted"/>
<name>A0A0C3CY10_OIDMZ</name>
<dbReference type="Pfam" id="PF00891">
    <property type="entry name" value="Methyltransf_2"/>
    <property type="match status" value="1"/>
</dbReference>
<protein>
    <recommendedName>
        <fullName evidence="4">O-methyltransferase C-terminal domain-containing protein</fullName>
    </recommendedName>
</protein>
<keyword evidence="1" id="KW-0489">Methyltransferase</keyword>
<evidence type="ECO:0000313" key="6">
    <source>
        <dbReference type="Proteomes" id="UP000054321"/>
    </source>
</evidence>
<gene>
    <name evidence="5" type="ORF">OIDMADRAFT_149276</name>
</gene>
<dbReference type="PANTHER" id="PTHR43712:SF19">
    <property type="entry name" value="DUAL O-METHYLTRANSFERASE_FAD-DEPENDENT MONOOXYGENASE ELCB"/>
    <property type="match status" value="1"/>
</dbReference>
<dbReference type="AlphaFoldDB" id="A0A0C3CY10"/>
<evidence type="ECO:0000313" key="5">
    <source>
        <dbReference type="EMBL" id="KIM94547.1"/>
    </source>
</evidence>
<dbReference type="EMBL" id="KN832889">
    <property type="protein sequence ID" value="KIM94547.1"/>
    <property type="molecule type" value="Genomic_DNA"/>
</dbReference>
<keyword evidence="6" id="KW-1185">Reference proteome</keyword>
<dbReference type="PANTHER" id="PTHR43712">
    <property type="entry name" value="PUTATIVE (AFU_ORTHOLOGUE AFUA_4G14580)-RELATED"/>
    <property type="match status" value="1"/>
</dbReference>
<dbReference type="InterPro" id="IPR001077">
    <property type="entry name" value="COMT_C"/>
</dbReference>
<dbReference type="SUPFAM" id="SSF53335">
    <property type="entry name" value="S-adenosyl-L-methionine-dependent methyltransferases"/>
    <property type="match status" value="1"/>
</dbReference>
<dbReference type="HOGENOM" id="CLU_005533_1_4_1"/>
<dbReference type="PROSITE" id="PS51683">
    <property type="entry name" value="SAM_OMT_II"/>
    <property type="match status" value="1"/>
</dbReference>
<reference evidence="6" key="2">
    <citation type="submission" date="2015-01" db="EMBL/GenBank/DDBJ databases">
        <title>Evolutionary Origins and Diversification of the Mycorrhizal Mutualists.</title>
        <authorList>
            <consortium name="DOE Joint Genome Institute"/>
            <consortium name="Mycorrhizal Genomics Consortium"/>
            <person name="Kohler A."/>
            <person name="Kuo A."/>
            <person name="Nagy L.G."/>
            <person name="Floudas D."/>
            <person name="Copeland A."/>
            <person name="Barry K.W."/>
            <person name="Cichocki N."/>
            <person name="Veneault-Fourrey C."/>
            <person name="LaButti K."/>
            <person name="Lindquist E.A."/>
            <person name="Lipzen A."/>
            <person name="Lundell T."/>
            <person name="Morin E."/>
            <person name="Murat C."/>
            <person name="Riley R."/>
            <person name="Ohm R."/>
            <person name="Sun H."/>
            <person name="Tunlid A."/>
            <person name="Henrissat B."/>
            <person name="Grigoriev I.V."/>
            <person name="Hibbett D.S."/>
            <person name="Martin F."/>
        </authorList>
    </citation>
    <scope>NUCLEOTIDE SEQUENCE [LARGE SCALE GENOMIC DNA]</scope>
    <source>
        <strain evidence="6">Zn</strain>
    </source>
</reference>
<dbReference type="Gene3D" id="3.40.50.150">
    <property type="entry name" value="Vaccinia Virus protein VP39"/>
    <property type="match status" value="1"/>
</dbReference>
<dbReference type="InterPro" id="IPR036388">
    <property type="entry name" value="WH-like_DNA-bd_sf"/>
</dbReference>
<organism evidence="5 6">
    <name type="scientific">Oidiodendron maius (strain Zn)</name>
    <dbReference type="NCBI Taxonomy" id="913774"/>
    <lineage>
        <taxon>Eukaryota</taxon>
        <taxon>Fungi</taxon>
        <taxon>Dikarya</taxon>
        <taxon>Ascomycota</taxon>
        <taxon>Pezizomycotina</taxon>
        <taxon>Leotiomycetes</taxon>
        <taxon>Leotiomycetes incertae sedis</taxon>
        <taxon>Myxotrichaceae</taxon>
        <taxon>Oidiodendron</taxon>
    </lineage>
</organism>
<sequence>MENLKSPWKLYAEQVSAAAEIVDSYYRGQNSLEPTADHTQSVSLSLPPSAPQDILVARQTVIDSASKLQQLAIGPNEYLPYLALQYQYLGCIRWLCHFSIPSILPDQGSLSYTEVANTAKIPELQLRRIAGMAITGGFLCEPSPSMLAHNPTSVLFRRQQGLVDWALLLSEISAPTAQKMVEVTERYGETSKKTETAFNVQYDTDLPYFDYFGQRPALRARFASYMKTVGSFPGTNIKHLIHGFDWASLGDATVVDVGGSNGHASIAIVNAFPQLKCIVQDLPETIANAPPLPESLHSRISFMSHDFFKLQVVEGAAVYLLRMILHDWPDAEAKKILQNHVEVLRKGARLIIMDTVLPTPGSVPTNEESLLRYRDLTMMQMFNSKERELSDWAALLDGIDAEGGKLVLKAVEKPFGSVMSVMEVTYSPNPVVNGTS</sequence>
<dbReference type="InterPro" id="IPR036390">
    <property type="entry name" value="WH_DNA-bd_sf"/>
</dbReference>
<evidence type="ECO:0000259" key="4">
    <source>
        <dbReference type="Pfam" id="PF00891"/>
    </source>
</evidence>
<dbReference type="InParanoid" id="A0A0C3CY10"/>
<reference evidence="5 6" key="1">
    <citation type="submission" date="2014-04" db="EMBL/GenBank/DDBJ databases">
        <authorList>
            <consortium name="DOE Joint Genome Institute"/>
            <person name="Kuo A."/>
            <person name="Martino E."/>
            <person name="Perotto S."/>
            <person name="Kohler A."/>
            <person name="Nagy L.G."/>
            <person name="Floudas D."/>
            <person name="Copeland A."/>
            <person name="Barry K.W."/>
            <person name="Cichocki N."/>
            <person name="Veneault-Fourrey C."/>
            <person name="LaButti K."/>
            <person name="Lindquist E.A."/>
            <person name="Lipzen A."/>
            <person name="Lundell T."/>
            <person name="Morin E."/>
            <person name="Murat C."/>
            <person name="Sun H."/>
            <person name="Tunlid A."/>
            <person name="Henrissat B."/>
            <person name="Grigoriev I.V."/>
            <person name="Hibbett D.S."/>
            <person name="Martin F."/>
            <person name="Nordberg H.P."/>
            <person name="Cantor M.N."/>
            <person name="Hua S.X."/>
        </authorList>
    </citation>
    <scope>NUCLEOTIDE SEQUENCE [LARGE SCALE GENOMIC DNA]</scope>
    <source>
        <strain evidence="5 6">Zn</strain>
    </source>
</reference>
<keyword evidence="2" id="KW-0808">Transferase</keyword>
<evidence type="ECO:0000256" key="1">
    <source>
        <dbReference type="ARBA" id="ARBA00022603"/>
    </source>
</evidence>
<dbReference type="OrthoDB" id="1606438at2759"/>
<dbReference type="GO" id="GO:0032259">
    <property type="term" value="P:methylation"/>
    <property type="evidence" value="ECO:0007669"/>
    <property type="project" value="UniProtKB-KW"/>
</dbReference>
<dbReference type="SUPFAM" id="SSF46785">
    <property type="entry name" value="Winged helix' DNA-binding domain"/>
    <property type="match status" value="1"/>
</dbReference>
<accession>A0A0C3CY10</accession>
<evidence type="ECO:0000256" key="3">
    <source>
        <dbReference type="ARBA" id="ARBA00022691"/>
    </source>
</evidence>